<feature type="compositionally biased region" description="Acidic residues" evidence="1">
    <location>
        <begin position="1046"/>
        <end position="1056"/>
    </location>
</feature>
<dbReference type="Pfam" id="PF20666">
    <property type="entry name" value="ZW10_C"/>
    <property type="match status" value="1"/>
</dbReference>
<feature type="compositionally biased region" description="Low complexity" evidence="1">
    <location>
        <begin position="577"/>
        <end position="602"/>
    </location>
</feature>
<feature type="compositionally biased region" description="Acidic residues" evidence="1">
    <location>
        <begin position="695"/>
        <end position="712"/>
    </location>
</feature>
<feature type="compositionally biased region" description="Basic and acidic residues" evidence="1">
    <location>
        <begin position="1185"/>
        <end position="1194"/>
    </location>
</feature>
<feature type="domain" description="Centromere/kinetochore protein zw10 C-terminal" evidence="2">
    <location>
        <begin position="1310"/>
        <end position="1453"/>
    </location>
</feature>
<dbReference type="PANTHER" id="PTHR12205:SF0">
    <property type="entry name" value="CENTROMERE_KINETOCHORE PROTEIN ZW10 HOMOLOG"/>
    <property type="match status" value="1"/>
</dbReference>
<dbReference type="GO" id="GO:0005737">
    <property type="term" value="C:cytoplasm"/>
    <property type="evidence" value="ECO:0007669"/>
    <property type="project" value="GOC"/>
</dbReference>
<protein>
    <recommendedName>
        <fullName evidence="6">Retrograde transport protein Dsl1 C-terminal domain-containing protein</fullName>
    </recommendedName>
</protein>
<dbReference type="InterPro" id="IPR048343">
    <property type="entry name" value="ZW10_C"/>
</dbReference>
<dbReference type="Proteomes" id="UP000053664">
    <property type="component" value="Unassembled WGS sequence"/>
</dbReference>
<feature type="compositionally biased region" description="Basic and acidic residues" evidence="1">
    <location>
        <begin position="852"/>
        <end position="865"/>
    </location>
</feature>
<dbReference type="PANTHER" id="PTHR12205">
    <property type="entry name" value="CENTROMERE/KINETOCHORE PROTEIN ZW10"/>
    <property type="match status" value="1"/>
</dbReference>
<dbReference type="InterPro" id="IPR046362">
    <property type="entry name" value="Zw10/DSL1_C_sf"/>
</dbReference>
<feature type="region of interest" description="Disordered" evidence="1">
    <location>
        <begin position="535"/>
        <end position="1279"/>
    </location>
</feature>
<feature type="compositionally biased region" description="Acidic residues" evidence="1">
    <location>
        <begin position="825"/>
        <end position="834"/>
    </location>
</feature>
<feature type="compositionally biased region" description="Basic and acidic residues" evidence="1">
    <location>
        <begin position="894"/>
        <end position="915"/>
    </location>
</feature>
<feature type="compositionally biased region" description="Polar residues" evidence="1">
    <location>
        <begin position="937"/>
        <end position="947"/>
    </location>
</feature>
<evidence type="ECO:0000256" key="1">
    <source>
        <dbReference type="SAM" id="MobiDB-lite"/>
    </source>
</evidence>
<accession>A0A061H517</accession>
<organism evidence="4 5">
    <name type="scientific">Pseudozyma flocculosa PF-1</name>
    <dbReference type="NCBI Taxonomy" id="1277687"/>
    <lineage>
        <taxon>Eukaryota</taxon>
        <taxon>Fungi</taxon>
        <taxon>Dikarya</taxon>
        <taxon>Basidiomycota</taxon>
        <taxon>Ustilaginomycotina</taxon>
        <taxon>Ustilaginomycetes</taxon>
        <taxon>Ustilaginales</taxon>
        <taxon>Ustilaginaceae</taxon>
        <taxon>Pseudozyma</taxon>
    </lineage>
</organism>
<feature type="compositionally biased region" description="Low complexity" evidence="1">
    <location>
        <begin position="656"/>
        <end position="674"/>
    </location>
</feature>
<feature type="compositionally biased region" description="Acidic residues" evidence="1">
    <location>
        <begin position="769"/>
        <end position="785"/>
    </location>
</feature>
<evidence type="ECO:0000313" key="4">
    <source>
        <dbReference type="EMBL" id="EPQ27060.1"/>
    </source>
</evidence>
<feature type="compositionally biased region" description="Polar residues" evidence="1">
    <location>
        <begin position="1087"/>
        <end position="1099"/>
    </location>
</feature>
<dbReference type="KEGG" id="pfp:PFL1_05344"/>
<feature type="compositionally biased region" description="Acidic residues" evidence="1">
    <location>
        <begin position="1019"/>
        <end position="1028"/>
    </location>
</feature>
<dbReference type="HOGENOM" id="CLU_236419_0_0_1"/>
<evidence type="ECO:0000313" key="5">
    <source>
        <dbReference type="Proteomes" id="UP000053664"/>
    </source>
</evidence>
<evidence type="ECO:0000259" key="3">
    <source>
        <dbReference type="Pfam" id="PF22766"/>
    </source>
</evidence>
<dbReference type="GeneID" id="19319437"/>
<dbReference type="eggNOG" id="KOG2163">
    <property type="taxonomic scope" value="Eukaryota"/>
</dbReference>
<dbReference type="Pfam" id="PF22766">
    <property type="entry name" value="ZW10_C2"/>
    <property type="match status" value="1"/>
</dbReference>
<gene>
    <name evidence="4" type="ORF">PFL1_05344</name>
</gene>
<evidence type="ECO:0008006" key="6">
    <source>
        <dbReference type="Google" id="ProtNLM"/>
    </source>
</evidence>
<feature type="compositionally biased region" description="Basic and acidic residues" evidence="1">
    <location>
        <begin position="962"/>
        <end position="971"/>
    </location>
</feature>
<name>A0A061H517_9BASI</name>
<feature type="compositionally biased region" description="Acidic residues" evidence="1">
    <location>
        <begin position="1199"/>
        <end position="1219"/>
    </location>
</feature>
<dbReference type="EMBL" id="KE361641">
    <property type="protein sequence ID" value="EPQ27060.1"/>
    <property type="molecule type" value="Genomic_DNA"/>
</dbReference>
<evidence type="ECO:0000259" key="2">
    <source>
        <dbReference type="Pfam" id="PF20666"/>
    </source>
</evidence>
<feature type="domain" description="ZW10 C-terminal helical" evidence="3">
    <location>
        <begin position="1476"/>
        <end position="1621"/>
    </location>
</feature>
<reference evidence="4 5" key="1">
    <citation type="journal article" date="2013" name="Plant Cell">
        <title>The transition from a phytopathogenic smut ancestor to an anamorphic biocontrol agent deciphered by comparative whole-genome analysis.</title>
        <authorList>
            <person name="Lefebvre F."/>
            <person name="Joly D.L."/>
            <person name="Labbe C."/>
            <person name="Teichmann B."/>
            <person name="Linning R."/>
            <person name="Belzile F."/>
            <person name="Bakkeren G."/>
            <person name="Belanger R.R."/>
        </authorList>
    </citation>
    <scope>NUCLEOTIDE SEQUENCE [LARGE SCALE GENOMIC DNA]</scope>
    <source>
        <strain evidence="4 5">PF-1</strain>
    </source>
</reference>
<dbReference type="GO" id="GO:1990423">
    <property type="term" value="C:RZZ complex"/>
    <property type="evidence" value="ECO:0007669"/>
    <property type="project" value="TreeGrafter"/>
</dbReference>
<feature type="compositionally biased region" description="Acidic residues" evidence="1">
    <location>
        <begin position="1129"/>
        <end position="1144"/>
    </location>
</feature>
<feature type="compositionally biased region" description="Acidic residues" evidence="1">
    <location>
        <begin position="866"/>
        <end position="880"/>
    </location>
</feature>
<feature type="region of interest" description="Disordered" evidence="1">
    <location>
        <begin position="308"/>
        <end position="335"/>
    </location>
</feature>
<dbReference type="OrthoDB" id="534815at2759"/>
<feature type="compositionally biased region" description="Low complexity" evidence="1">
    <location>
        <begin position="714"/>
        <end position="754"/>
    </location>
</feature>
<feature type="compositionally biased region" description="Low complexity" evidence="1">
    <location>
        <begin position="839"/>
        <end position="851"/>
    </location>
</feature>
<dbReference type="RefSeq" id="XP_007881067.1">
    <property type="nucleotide sequence ID" value="XM_007882876.1"/>
</dbReference>
<dbReference type="Gene3D" id="1.10.357.150">
    <property type="match status" value="1"/>
</dbReference>
<proteinExistence type="predicted"/>
<sequence>MDATSSWSPRESGGSYAASDPTDVAAFLSSINASCSLGHGSQQDGAAAASTPDLPISATVSLIEAQIDQLENAITSTIDQNRDTFTSHLDAGAKIEADLDHLYLATLEASDQIAGLAPAVSPALHDYNAALAQSTYQQWTIDAIDALLEATIQLEHAESLLSSGQVAALCKQLVPLRQSIAAFENHTGSTEQPGKALDLGFLSHAAKAPNPAVQELCRRVVQVESGLKEVVDLAWAGAITLDRAKSPTAGAKLVIRGTIDLAGPAEGNAISLPDLMGVLAERQALAAGIRAVAVGVFEHLARPLLNHMRSPSPRVRHQASAATEPASFSVRPVEEDARPSEPIPAIISLLSFVKAHLFDGLEDARSRDVQGVFAGELVPRLIPAVLSTLDGALPSSVGSVDGSLQTIHEQAAEATSLERWLRGNGFAAPSRAPSEDEDANDNAYALARWADDVGAHFSRRLAGGALDRARRLILAEGQGSAAGSLYGSGWEAEVIEVDSKMAQLESALSSQQQALKDDAREVDGLLQSAGMRAANAEENQDDASGWGDFEEPWTNGDAGSAAKHSVTNVRMARRSPRPSSSGSSARPGSSSGHHSGSSTPRTDSPSGVGGRKAKAKLGGVRVIRPQDQLGSGPFNTADVPIDDASWGLDDEDEADGGVAAEPTVAESLASSTSSLPPPVVTKASLARFSPQPEPDATEDDPWFTSEQDDEVDNAAVAPVKAHAAASAHGEAPKSVQSSSMQPSLSHSSTSSSSSANLAAFAVQSVPDAAEGEDDAWALSDEDEVEAPPLTPTANIIKDGGEREFPNATQTASRATDAMPSQGDSQEGEEGDDDPWGLSEEQAAEQAALAEQRTARSNDKLDQARDDADDAWQLDDEDAMEAIEQAAAPQSQLEVRPESKAEPEPEPEPRNDHEEISALNADPTTVTQSASPPPPLAESTSMSRSGSSFLPADTLEDDEEDAWGLKEEEAKRLSMLLMAPPQLPKPEDDDGDAIAEPHQSKAGSATPTPSHGLHDVAEANAEDEVEDVNGAEAEDRAEQVAAAPSEAELEFATEPEQSDLALEPVEADERARTPELPSEPPTHDRTQPAATNDSNVQSGPTEPVPLAPADDVSGSSEARHEDAAAAAAVDEGDDPWAIEDEDDDAPSSVLHPQTADSAPLEASAVPIESNADQQGADAAVASHSPSHLEESRDEPAEATVQDDVDEEDDEDAWAFEDEEVPGAAAASPQTALAKAATLTSKNASTRPRPSAGQPAYGSAAAHNSAQRSVDRASPALVVPSAEKPVEAVEATSAPIQPPAPMPEPAPGAVKEKCTISKRSIELIRLAEQVLADGLRLHRQQSSADRAPAPPPAAPVLAAVCDIFDLHRSLMPVAHGEALRDVPALAMQFANDCDFIARQVERIVAESKKAFAEVPAEDGRELDVFEKLDGQARLTRALGQRWFDAQMATQTKTLQHTLSDTPFSHLFEPRRYERCERGVKQVLHTLVQLSKAWRPILPLSSYLAAMGQLVEAVLRHVLAEVLELEDIGETESQRLADAIKMLGQIEECFVERQGETTTKVAFYVPSWFKASYLIEILTGSLVDIDFLAFEAHALVDYNRKELSGLIKALFTDTANRARLLDKIDRADVSCLLP</sequence>
<dbReference type="GO" id="GO:0007094">
    <property type="term" value="P:mitotic spindle assembly checkpoint signaling"/>
    <property type="evidence" value="ECO:0007669"/>
    <property type="project" value="TreeGrafter"/>
</dbReference>
<dbReference type="InterPro" id="IPR055148">
    <property type="entry name" value="ZW10_C_2"/>
</dbReference>
<feature type="compositionally biased region" description="Low complexity" evidence="1">
    <location>
        <begin position="1229"/>
        <end position="1244"/>
    </location>
</feature>
<dbReference type="GO" id="GO:0006888">
    <property type="term" value="P:endoplasmic reticulum to Golgi vesicle-mediated transport"/>
    <property type="evidence" value="ECO:0007669"/>
    <property type="project" value="TreeGrafter"/>
</dbReference>